<comment type="caution">
    <text evidence="5">The sequence shown here is derived from an EMBL/GenBank/DDBJ whole genome shotgun (WGS) entry which is preliminary data.</text>
</comment>
<dbReference type="Pfam" id="PF18962">
    <property type="entry name" value="Por_Secre_tail"/>
    <property type="match status" value="1"/>
</dbReference>
<sequence length="363" mass="39502">MKLIFTFFLTLSLSVCVAQDAMFVHTATAGTITVDLSLIDHPDLNGNPNAKLLVSHNWNPPGGGGIYNNHTTGVYYSAGDSKWGVYNESGTNMVEDSAYNVYIAQGPEVFLHIADLANQGTFASYSVLNHPDLNNNPNANIILTTYYNPNSQRNDHNYGVWYDDIDGRWNIYTEGGADIPLDSAFFVGIGGGLGVSAKHQATAGNISGNYTVIDHPLLNGDPNARFTFTHNWGTSGNTSNVIVDNTMGVWYTGSNWSIYTEDLSAMPENAEFDLFIFDPTLGVTDTILEKLEAYPNPVASQLTIEASDMINQIEIFNILGQQVLILEGTSNKMNIDVSSLIVGTYMARVTSGNSSKTIKLIKV</sequence>
<evidence type="ECO:0000313" key="6">
    <source>
        <dbReference type="Proteomes" id="UP001138686"/>
    </source>
</evidence>
<organism evidence="5 6">
    <name type="scientific">Halomarinibacterium sedimenti</name>
    <dbReference type="NCBI Taxonomy" id="2857106"/>
    <lineage>
        <taxon>Bacteria</taxon>
        <taxon>Pseudomonadati</taxon>
        <taxon>Bacteroidota</taxon>
        <taxon>Flavobacteriia</taxon>
        <taxon>Flavobacteriales</taxon>
        <taxon>Flavobacteriaceae</taxon>
        <taxon>Halomarinibacterium</taxon>
    </lineage>
</organism>
<dbReference type="NCBIfam" id="TIGR04183">
    <property type="entry name" value="Por_Secre_tail"/>
    <property type="match status" value="1"/>
</dbReference>
<dbReference type="Pfam" id="PF24249">
    <property type="entry name" value="DUF7452"/>
    <property type="match status" value="2"/>
</dbReference>
<evidence type="ECO:0000259" key="3">
    <source>
        <dbReference type="Pfam" id="PF18962"/>
    </source>
</evidence>
<accession>A0A9X1JZU7</accession>
<feature type="chain" id="PRO_5040909948" evidence="2">
    <location>
        <begin position="19"/>
        <end position="363"/>
    </location>
</feature>
<dbReference type="EMBL" id="JAHWDP010000005">
    <property type="protein sequence ID" value="MBW2938837.1"/>
    <property type="molecule type" value="Genomic_DNA"/>
</dbReference>
<evidence type="ECO:0000259" key="4">
    <source>
        <dbReference type="Pfam" id="PF24249"/>
    </source>
</evidence>
<feature type="domain" description="DUF7452" evidence="4">
    <location>
        <begin position="159"/>
        <end position="275"/>
    </location>
</feature>
<proteinExistence type="predicted"/>
<name>A0A9X1JZU7_9FLAO</name>
<keyword evidence="6" id="KW-1185">Reference proteome</keyword>
<dbReference type="AlphaFoldDB" id="A0A9X1JZU7"/>
<protein>
    <submittedName>
        <fullName evidence="5">T9SS type A sorting domain-containing protein</fullName>
    </submittedName>
</protein>
<evidence type="ECO:0000256" key="1">
    <source>
        <dbReference type="ARBA" id="ARBA00022729"/>
    </source>
</evidence>
<dbReference type="InterPro" id="IPR055875">
    <property type="entry name" value="DUF7452"/>
</dbReference>
<keyword evidence="1 2" id="KW-0732">Signal</keyword>
<feature type="signal peptide" evidence="2">
    <location>
        <begin position="1"/>
        <end position="18"/>
    </location>
</feature>
<feature type="domain" description="DUF7452" evidence="4">
    <location>
        <begin position="18"/>
        <end position="83"/>
    </location>
</feature>
<reference evidence="5" key="1">
    <citation type="submission" date="2021-07" db="EMBL/GenBank/DDBJ databases">
        <title>Aureisphaera sp. CAU 1614 isolated from sea sediment.</title>
        <authorList>
            <person name="Kim W."/>
        </authorList>
    </citation>
    <scope>NUCLEOTIDE SEQUENCE</scope>
    <source>
        <strain evidence="5">CAU 1614</strain>
    </source>
</reference>
<evidence type="ECO:0000256" key="2">
    <source>
        <dbReference type="SAM" id="SignalP"/>
    </source>
</evidence>
<feature type="domain" description="Secretion system C-terminal sorting" evidence="3">
    <location>
        <begin position="294"/>
        <end position="361"/>
    </location>
</feature>
<dbReference type="InterPro" id="IPR026444">
    <property type="entry name" value="Secre_tail"/>
</dbReference>
<evidence type="ECO:0000313" key="5">
    <source>
        <dbReference type="EMBL" id="MBW2938837.1"/>
    </source>
</evidence>
<dbReference type="RefSeq" id="WP_219053361.1">
    <property type="nucleotide sequence ID" value="NZ_JAHWDP010000005.1"/>
</dbReference>
<gene>
    <name evidence="5" type="ORF">KXJ69_12010</name>
</gene>
<dbReference type="Proteomes" id="UP001138686">
    <property type="component" value="Unassembled WGS sequence"/>
</dbReference>